<name>A0A1R4H4E2_9GAMM</name>
<proteinExistence type="predicted"/>
<protein>
    <submittedName>
        <fullName evidence="1">Uncharacterized protein</fullName>
    </submittedName>
</protein>
<keyword evidence="2" id="KW-1185">Reference proteome</keyword>
<sequence length="43" mass="4977">MSCYEISIEIRATSRDGFDESVQRTIKENCSVLKFSNAEFEEN</sequence>
<reference evidence="2" key="1">
    <citation type="submission" date="2017-02" db="EMBL/GenBank/DDBJ databases">
        <authorList>
            <person name="Daims H."/>
        </authorList>
    </citation>
    <scope>NUCLEOTIDE SEQUENCE [LARGE SCALE GENOMIC DNA]</scope>
</reference>
<evidence type="ECO:0000313" key="1">
    <source>
        <dbReference type="EMBL" id="SJM91138.1"/>
    </source>
</evidence>
<dbReference type="Proteomes" id="UP000195442">
    <property type="component" value="Unassembled WGS sequence"/>
</dbReference>
<dbReference type="AlphaFoldDB" id="A0A1R4H4E2"/>
<evidence type="ECO:0000313" key="2">
    <source>
        <dbReference type="Proteomes" id="UP000195442"/>
    </source>
</evidence>
<dbReference type="EMBL" id="FUKJ01000121">
    <property type="protein sequence ID" value="SJM91138.1"/>
    <property type="molecule type" value="Genomic_DNA"/>
</dbReference>
<gene>
    <name evidence="1" type="ORF">CRENPOLYSF2_2070001</name>
</gene>
<organism evidence="1 2">
    <name type="scientific">Crenothrix polyspora</name>
    <dbReference type="NCBI Taxonomy" id="360316"/>
    <lineage>
        <taxon>Bacteria</taxon>
        <taxon>Pseudomonadati</taxon>
        <taxon>Pseudomonadota</taxon>
        <taxon>Gammaproteobacteria</taxon>
        <taxon>Methylococcales</taxon>
        <taxon>Crenotrichaceae</taxon>
        <taxon>Crenothrix</taxon>
    </lineage>
</organism>
<accession>A0A1R4H4E2</accession>